<dbReference type="EMBL" id="LT671826">
    <property type="protein sequence ID" value="SHO79252.1"/>
    <property type="molecule type" value="Genomic_DNA"/>
</dbReference>
<proteinExistence type="predicted"/>
<protein>
    <submittedName>
        <fullName evidence="2">Uncharacterized protein</fullName>
    </submittedName>
</protein>
<dbReference type="OMA" id="WRFAGHD"/>
<feature type="region of interest" description="Disordered" evidence="1">
    <location>
        <begin position="1"/>
        <end position="25"/>
    </location>
</feature>
<sequence>MSDAFPNPFDPPPAAEAPPVTEDELSRVLRESLAFEQDAAQRRQEAEDAQLREALRASEEEHQCQQRALEEQRRREREVIESSRREAFRDERRREAEEQRLALLEMEVMARSKREHEGRLRTQSPRVSLSRPFSPASRESASDIGSSDMEPLLWLRHRSSAATTESSSSAPHPPSTPPRFEEMPNPFAAPDGASAPLPPNESDTPTSAAVPPPAAPGPATHSRSPAPPRLSPMPPATLFAQASHVTAQADVAMSPRSTAEAVLPAEHRTIRPTHALSRYEALFGRHEEEWNDECGASPASESGSSFSLSPSPTSPVAETPVASDPVALGRMLGLAPDNDTTPVRETPPAVPPKSDEDDTLSQGPNLELPTPTPHTEPLGYPPAYVPGHPALRGVQFGAANEPYPLELRTPDGAMIYPTLDLSSTPQLPADATQLCFPHVVELGGAQPYFVVRAYSWKVLLQALAWHGTSVVQAPGGALYVHVAFAVPKQATSPSFAAPSLVSLALGTSAEPVAPASSALAAACACHHVPLYAVPLVAHPLSLPTDLVTLAQSLFTAPQLSMAPALRELKQAIARHGEWLDARSHAMASRTHTSPSAAETLELRLLSHQLALLAHPVTAPDAVESEGGHRDALRTRMRRTLARWNSANVGNDEDLATWITPYDVASRP</sequence>
<feature type="region of interest" description="Disordered" evidence="1">
    <location>
        <begin position="290"/>
        <end position="373"/>
    </location>
</feature>
<evidence type="ECO:0000313" key="2">
    <source>
        <dbReference type="EMBL" id="SHO79252.1"/>
    </source>
</evidence>
<dbReference type="RefSeq" id="XP_018741715.1">
    <property type="nucleotide sequence ID" value="XM_018885124.1"/>
</dbReference>
<feature type="compositionally biased region" description="Low complexity" evidence="1">
    <location>
        <begin position="160"/>
        <end position="170"/>
    </location>
</feature>
<evidence type="ECO:0000256" key="1">
    <source>
        <dbReference type="SAM" id="MobiDB-lite"/>
    </source>
</evidence>
<dbReference type="HOGENOM" id="CLU_411644_0_0_1"/>
<dbReference type="AlphaFoldDB" id="M5ECB5"/>
<reference evidence="3" key="1">
    <citation type="journal article" date="2017" name="Nucleic Acids Res.">
        <title>Proteogenomics produces comprehensive and highly accurate protein-coding gene annotation in a complete genome assembly of Malassezia sympodialis.</title>
        <authorList>
            <person name="Zhu Y."/>
            <person name="Engstroem P.G."/>
            <person name="Tellgren-Roth C."/>
            <person name="Baudo C.D."/>
            <person name="Kennell J.C."/>
            <person name="Sun S."/>
            <person name="Billmyre R.B."/>
            <person name="Schroeder M.S."/>
            <person name="Andersson A."/>
            <person name="Holm T."/>
            <person name="Sigurgeirsson B."/>
            <person name="Wu G."/>
            <person name="Sankaranarayanan S.R."/>
            <person name="Siddharthan R."/>
            <person name="Sanyal K."/>
            <person name="Lundeberg J."/>
            <person name="Nystedt B."/>
            <person name="Boekhout T."/>
            <person name="Dawson T.L. Jr."/>
            <person name="Heitman J."/>
            <person name="Scheynius A."/>
            <person name="Lehtioe J."/>
        </authorList>
    </citation>
    <scope>NUCLEOTIDE SEQUENCE [LARGE SCALE GENOMIC DNA]</scope>
    <source>
        <strain evidence="3">ATCC 42132</strain>
    </source>
</reference>
<feature type="region of interest" description="Disordered" evidence="1">
    <location>
        <begin position="109"/>
        <end position="266"/>
    </location>
</feature>
<feature type="region of interest" description="Disordered" evidence="1">
    <location>
        <begin position="55"/>
        <end position="96"/>
    </location>
</feature>
<organism evidence="2 3">
    <name type="scientific">Malassezia sympodialis (strain ATCC 42132)</name>
    <name type="common">Atopic eczema-associated yeast</name>
    <dbReference type="NCBI Taxonomy" id="1230383"/>
    <lineage>
        <taxon>Eukaryota</taxon>
        <taxon>Fungi</taxon>
        <taxon>Dikarya</taxon>
        <taxon>Basidiomycota</taxon>
        <taxon>Ustilaginomycotina</taxon>
        <taxon>Malasseziomycetes</taxon>
        <taxon>Malasseziales</taxon>
        <taxon>Malasseziaceae</taxon>
        <taxon>Malassezia</taxon>
    </lineage>
</organism>
<feature type="compositionally biased region" description="Pro residues" evidence="1">
    <location>
        <begin position="225"/>
        <end position="235"/>
    </location>
</feature>
<keyword evidence="3" id="KW-1185">Reference proteome</keyword>
<name>M5ECB5_MALS4</name>
<accession>M5ECB5</accession>
<feature type="compositionally biased region" description="Low complexity" evidence="1">
    <location>
        <begin position="297"/>
        <end position="315"/>
    </location>
</feature>
<dbReference type="VEuPathDB" id="FungiDB:MSYG_3601"/>
<feature type="compositionally biased region" description="Basic and acidic residues" evidence="1">
    <location>
        <begin position="109"/>
        <end position="120"/>
    </location>
</feature>
<evidence type="ECO:0000313" key="3">
    <source>
        <dbReference type="Proteomes" id="UP000186303"/>
    </source>
</evidence>
<dbReference type="Proteomes" id="UP000186303">
    <property type="component" value="Chromosome 6"/>
</dbReference>
<dbReference type="OrthoDB" id="2529379at2759"/>
<gene>
    <name evidence="2" type="ORF">MSYG_3601</name>
</gene>
<dbReference type="KEGG" id="msym:MSY001_3232"/>